<dbReference type="GO" id="GO:0003677">
    <property type="term" value="F:DNA binding"/>
    <property type="evidence" value="ECO:0007669"/>
    <property type="project" value="UniProtKB-KW"/>
</dbReference>
<accession>A0A3B1C804</accession>
<dbReference type="InterPro" id="IPR050109">
    <property type="entry name" value="HTH-type_TetR-like_transc_reg"/>
</dbReference>
<reference evidence="3" key="1">
    <citation type="submission" date="2018-06" db="EMBL/GenBank/DDBJ databases">
        <authorList>
            <person name="Zhirakovskaya E."/>
        </authorList>
    </citation>
    <scope>NUCLEOTIDE SEQUENCE</scope>
</reference>
<dbReference type="Gene3D" id="1.10.357.10">
    <property type="entry name" value="Tetracycline Repressor, domain 2"/>
    <property type="match status" value="1"/>
</dbReference>
<protein>
    <recommendedName>
        <fullName evidence="2">HTH tetR-type domain-containing protein</fullName>
    </recommendedName>
</protein>
<sequence>MTTETKKKPDDNYGKIIKAASEEFAEKGYEGARVDEIARRARVNKATLYYHVGDKAALYESALLKIFKDMEAELSDNVDNAVTPDKKLKTLVTTIAKNIMSSQFFAPTMLREIASGGQNLPKDVFLAMSRIVAILHSILDKGEKEGVFVKPNILVTHLMIIGALNFCAMKKLVIQQGESSGALTGDPFINESWETVGEYVAETLINGLKVRKQV</sequence>
<dbReference type="Pfam" id="PF00440">
    <property type="entry name" value="TetR_N"/>
    <property type="match status" value="1"/>
</dbReference>
<dbReference type="SUPFAM" id="SSF48498">
    <property type="entry name" value="Tetracyclin repressor-like, C-terminal domain"/>
    <property type="match status" value="1"/>
</dbReference>
<dbReference type="PANTHER" id="PTHR30328:SF54">
    <property type="entry name" value="HTH-TYPE TRANSCRIPTIONAL REPRESSOR SCO4008"/>
    <property type="match status" value="1"/>
</dbReference>
<gene>
    <name evidence="3" type="ORF">MNBD_NITROSPINAE01-1970</name>
</gene>
<evidence type="ECO:0000259" key="2">
    <source>
        <dbReference type="PROSITE" id="PS50977"/>
    </source>
</evidence>
<dbReference type="InterPro" id="IPR009057">
    <property type="entry name" value="Homeodomain-like_sf"/>
</dbReference>
<dbReference type="AlphaFoldDB" id="A0A3B1C804"/>
<feature type="domain" description="HTH tetR-type" evidence="2">
    <location>
        <begin position="10"/>
        <end position="70"/>
    </location>
</feature>
<dbReference type="PROSITE" id="PS50977">
    <property type="entry name" value="HTH_TETR_2"/>
    <property type="match status" value="1"/>
</dbReference>
<organism evidence="3">
    <name type="scientific">hydrothermal vent metagenome</name>
    <dbReference type="NCBI Taxonomy" id="652676"/>
    <lineage>
        <taxon>unclassified sequences</taxon>
        <taxon>metagenomes</taxon>
        <taxon>ecological metagenomes</taxon>
    </lineage>
</organism>
<evidence type="ECO:0000313" key="3">
    <source>
        <dbReference type="EMBL" id="VAX19010.1"/>
    </source>
</evidence>
<dbReference type="InterPro" id="IPR036271">
    <property type="entry name" value="Tet_transcr_reg_TetR-rel_C_sf"/>
</dbReference>
<evidence type="ECO:0000256" key="1">
    <source>
        <dbReference type="ARBA" id="ARBA00023125"/>
    </source>
</evidence>
<keyword evidence="1" id="KW-0238">DNA-binding</keyword>
<dbReference type="PRINTS" id="PR00455">
    <property type="entry name" value="HTHTETR"/>
</dbReference>
<name>A0A3B1C804_9ZZZZ</name>
<dbReference type="SUPFAM" id="SSF46689">
    <property type="entry name" value="Homeodomain-like"/>
    <property type="match status" value="1"/>
</dbReference>
<proteinExistence type="predicted"/>
<dbReference type="InterPro" id="IPR001647">
    <property type="entry name" value="HTH_TetR"/>
</dbReference>
<dbReference type="EMBL" id="UOGC01000082">
    <property type="protein sequence ID" value="VAX19010.1"/>
    <property type="molecule type" value="Genomic_DNA"/>
</dbReference>
<dbReference type="PANTHER" id="PTHR30328">
    <property type="entry name" value="TRANSCRIPTIONAL REPRESSOR"/>
    <property type="match status" value="1"/>
</dbReference>